<dbReference type="Proteomes" id="UP001150581">
    <property type="component" value="Unassembled WGS sequence"/>
</dbReference>
<gene>
    <name evidence="1" type="ORF">LPJ66_000756</name>
</gene>
<dbReference type="EMBL" id="JANBPG010000026">
    <property type="protein sequence ID" value="KAJ1901474.1"/>
    <property type="molecule type" value="Genomic_DNA"/>
</dbReference>
<sequence length="171" mass="18784">MGASNSKEEPVYVYGNNVPIGLKEKLVKDATEKQTQTQTQTQNRTQNRTQTQQNVVAAPPVDSTDLQDKVEGLVAKELARILEKNQLDDLQARDRNASTAELLSDIRDVARQIAASTSTRSPTYEESLRVRDRVAACLADNAGRPLDCWSHVAEFKALAKTLEAEFAAGAK</sequence>
<evidence type="ECO:0000313" key="2">
    <source>
        <dbReference type="Proteomes" id="UP001150581"/>
    </source>
</evidence>
<accession>A0ACC1IV54</accession>
<comment type="caution">
    <text evidence="1">The sequence shown here is derived from an EMBL/GenBank/DDBJ whole genome shotgun (WGS) entry which is preliminary data.</text>
</comment>
<organism evidence="1 2">
    <name type="scientific">Kickxella alabastrina</name>
    <dbReference type="NCBI Taxonomy" id="61397"/>
    <lineage>
        <taxon>Eukaryota</taxon>
        <taxon>Fungi</taxon>
        <taxon>Fungi incertae sedis</taxon>
        <taxon>Zoopagomycota</taxon>
        <taxon>Kickxellomycotina</taxon>
        <taxon>Kickxellomycetes</taxon>
        <taxon>Kickxellales</taxon>
        <taxon>Kickxellaceae</taxon>
        <taxon>Kickxella</taxon>
    </lineage>
</organism>
<name>A0ACC1IV54_9FUNG</name>
<evidence type="ECO:0000313" key="1">
    <source>
        <dbReference type="EMBL" id="KAJ1901474.1"/>
    </source>
</evidence>
<protein>
    <submittedName>
        <fullName evidence="1">Uncharacterized protein</fullName>
    </submittedName>
</protein>
<proteinExistence type="predicted"/>
<keyword evidence="2" id="KW-1185">Reference proteome</keyword>
<reference evidence="1" key="1">
    <citation type="submission" date="2022-07" db="EMBL/GenBank/DDBJ databases">
        <title>Phylogenomic reconstructions and comparative analyses of Kickxellomycotina fungi.</title>
        <authorList>
            <person name="Reynolds N.K."/>
            <person name="Stajich J.E."/>
            <person name="Barry K."/>
            <person name="Grigoriev I.V."/>
            <person name="Crous P."/>
            <person name="Smith M.E."/>
        </authorList>
    </citation>
    <scope>NUCLEOTIDE SEQUENCE</scope>
    <source>
        <strain evidence="1">Benny 63K</strain>
    </source>
</reference>